<name>A0A8D8UEU7_9HEMI</name>
<dbReference type="EMBL" id="HBUF01340982">
    <property type="protein sequence ID" value="CAG6703396.1"/>
    <property type="molecule type" value="Transcribed_RNA"/>
</dbReference>
<feature type="transmembrane region" description="Helical" evidence="1">
    <location>
        <begin position="26"/>
        <end position="44"/>
    </location>
</feature>
<sequence>MIPPPPPQKKNIFIYIQASRHKLRNGTLYGQIIMVTFVLGLIYIKILMKFVFLIILFSLFFILFLLNVIPYSVFVYRVSSYNIIGGWHYYYVLFCQLPVL</sequence>
<proteinExistence type="predicted"/>
<evidence type="ECO:0000256" key="1">
    <source>
        <dbReference type="SAM" id="Phobius"/>
    </source>
</evidence>
<feature type="transmembrane region" description="Helical" evidence="1">
    <location>
        <begin position="50"/>
        <end position="74"/>
    </location>
</feature>
<dbReference type="AlphaFoldDB" id="A0A8D8UEU7"/>
<keyword evidence="1" id="KW-0472">Membrane</keyword>
<organism evidence="2">
    <name type="scientific">Cacopsylla melanoneura</name>
    <dbReference type="NCBI Taxonomy" id="428564"/>
    <lineage>
        <taxon>Eukaryota</taxon>
        <taxon>Metazoa</taxon>
        <taxon>Ecdysozoa</taxon>
        <taxon>Arthropoda</taxon>
        <taxon>Hexapoda</taxon>
        <taxon>Insecta</taxon>
        <taxon>Pterygota</taxon>
        <taxon>Neoptera</taxon>
        <taxon>Paraneoptera</taxon>
        <taxon>Hemiptera</taxon>
        <taxon>Sternorrhyncha</taxon>
        <taxon>Psylloidea</taxon>
        <taxon>Psyllidae</taxon>
        <taxon>Psyllinae</taxon>
        <taxon>Cacopsylla</taxon>
    </lineage>
</organism>
<evidence type="ECO:0000313" key="2">
    <source>
        <dbReference type="EMBL" id="CAG6703396.1"/>
    </source>
</evidence>
<reference evidence="2" key="1">
    <citation type="submission" date="2021-05" db="EMBL/GenBank/DDBJ databases">
        <authorList>
            <person name="Alioto T."/>
            <person name="Alioto T."/>
            <person name="Gomez Garrido J."/>
        </authorList>
    </citation>
    <scope>NUCLEOTIDE SEQUENCE</scope>
</reference>
<protein>
    <submittedName>
        <fullName evidence="2">Uncharacterized protein</fullName>
    </submittedName>
</protein>
<keyword evidence="1" id="KW-0812">Transmembrane</keyword>
<keyword evidence="1" id="KW-1133">Transmembrane helix</keyword>
<accession>A0A8D8UEU7</accession>